<dbReference type="InterPro" id="IPR012312">
    <property type="entry name" value="Hemerythrin-like"/>
</dbReference>
<sequence>MKNEINNKLTLGECVIIYPAIVERFNDMQLDYCCGGNQNLELALKEKNIDVDTFIKDINKELEEFIFENSSYVNWNEKSSEELINHIVNTHHAKTFELLRDIDPLLLKVFKVHYDHLPEVLTKVHKLFGSLKSELEEHLIKEEKILFPKMIKFENIEDKEEKEKLKKEIESFISEHEAAGDILKELAEITDDYNSPEWACTSFKLLYMKMHDLEKDLFVHIHKENNILFKRY</sequence>
<dbReference type="Pfam" id="PF01814">
    <property type="entry name" value="Hemerythrin"/>
    <property type="match status" value="1"/>
</dbReference>
<dbReference type="PANTHER" id="PTHR36438">
    <property type="entry name" value="IRON-SULFUR CLUSTER REPAIR PROTEIN YTFE"/>
    <property type="match status" value="1"/>
</dbReference>
<dbReference type="PANTHER" id="PTHR36438:SF1">
    <property type="entry name" value="IRON-SULFUR CLUSTER REPAIR PROTEIN YTFE"/>
    <property type="match status" value="1"/>
</dbReference>
<keyword evidence="2" id="KW-0963">Cytoplasm</keyword>
<dbReference type="EMBL" id="VSSQ01000489">
    <property type="protein sequence ID" value="MPL95979.1"/>
    <property type="molecule type" value="Genomic_DNA"/>
</dbReference>
<evidence type="ECO:0000256" key="2">
    <source>
        <dbReference type="ARBA" id="ARBA00022490"/>
    </source>
</evidence>
<dbReference type="GO" id="GO:0046872">
    <property type="term" value="F:metal ion binding"/>
    <property type="evidence" value="ECO:0007669"/>
    <property type="project" value="UniProtKB-KW"/>
</dbReference>
<comment type="caution">
    <text evidence="6">The sequence shown here is derived from an EMBL/GenBank/DDBJ whole genome shotgun (WGS) entry which is preliminary data.</text>
</comment>
<reference evidence="6" key="1">
    <citation type="submission" date="2019-08" db="EMBL/GenBank/DDBJ databases">
        <authorList>
            <person name="Kucharzyk K."/>
            <person name="Murdoch R.W."/>
            <person name="Higgins S."/>
            <person name="Loffler F."/>
        </authorList>
    </citation>
    <scope>NUCLEOTIDE SEQUENCE</scope>
</reference>
<accession>A0A644VWY8</accession>
<keyword evidence="4" id="KW-0408">Iron</keyword>
<comment type="subcellular location">
    <subcellularLocation>
        <location evidence="1">Cytoplasm</location>
    </subcellularLocation>
</comment>
<evidence type="ECO:0000313" key="6">
    <source>
        <dbReference type="EMBL" id="MPL95979.1"/>
    </source>
</evidence>
<proteinExistence type="predicted"/>
<keyword evidence="3" id="KW-0479">Metal-binding</keyword>
<feature type="domain" description="Hemerythrin-like" evidence="5">
    <location>
        <begin position="84"/>
        <end position="231"/>
    </location>
</feature>
<dbReference type="Pfam" id="PF04405">
    <property type="entry name" value="ScdA_N"/>
    <property type="match status" value="1"/>
</dbReference>
<dbReference type="InterPro" id="IPR038062">
    <property type="entry name" value="ScdA-like_N_sf"/>
</dbReference>
<dbReference type="Gene3D" id="1.10.3910.10">
    <property type="entry name" value="SP0561-like"/>
    <property type="match status" value="1"/>
</dbReference>
<dbReference type="NCBIfam" id="TIGR03652">
    <property type="entry name" value="FeS_repair_RIC"/>
    <property type="match status" value="1"/>
</dbReference>
<protein>
    <submittedName>
        <fullName evidence="6">Iron-sulfur cluster repair protein YtfE</fullName>
    </submittedName>
</protein>
<organism evidence="6">
    <name type="scientific">bioreactor metagenome</name>
    <dbReference type="NCBI Taxonomy" id="1076179"/>
    <lineage>
        <taxon>unclassified sequences</taxon>
        <taxon>metagenomes</taxon>
        <taxon>ecological metagenomes</taxon>
    </lineage>
</organism>
<evidence type="ECO:0000256" key="3">
    <source>
        <dbReference type="ARBA" id="ARBA00022723"/>
    </source>
</evidence>
<dbReference type="AlphaFoldDB" id="A0A644VWY8"/>
<evidence type="ECO:0000259" key="5">
    <source>
        <dbReference type="Pfam" id="PF01814"/>
    </source>
</evidence>
<evidence type="ECO:0000256" key="4">
    <source>
        <dbReference type="ARBA" id="ARBA00023004"/>
    </source>
</evidence>
<dbReference type="SUPFAM" id="SSF140683">
    <property type="entry name" value="SP0561-like"/>
    <property type="match status" value="1"/>
</dbReference>
<evidence type="ECO:0000256" key="1">
    <source>
        <dbReference type="ARBA" id="ARBA00004496"/>
    </source>
</evidence>
<dbReference type="InterPro" id="IPR019903">
    <property type="entry name" value="RIC_family"/>
</dbReference>
<dbReference type="GO" id="GO:0005737">
    <property type="term" value="C:cytoplasm"/>
    <property type="evidence" value="ECO:0007669"/>
    <property type="project" value="UniProtKB-SubCell"/>
</dbReference>
<name>A0A644VWY8_9ZZZZ</name>
<gene>
    <name evidence="6" type="primary">ytfE_4</name>
    <name evidence="6" type="ORF">SDC9_42153</name>
</gene>
<dbReference type="Gene3D" id="1.20.120.520">
    <property type="entry name" value="nmb1532 protein domain like"/>
    <property type="match status" value="1"/>
</dbReference>